<proteinExistence type="predicted"/>
<sequence length="26" mass="2803">MSKPVVLSSFKTGYQALKKSKSLTSS</sequence>
<accession>A0A0E9SNJ7</accession>
<name>A0A0E9SNJ7_ANGAN</name>
<dbReference type="EMBL" id="GBXM01065775">
    <property type="protein sequence ID" value="JAH42802.1"/>
    <property type="molecule type" value="Transcribed_RNA"/>
</dbReference>
<evidence type="ECO:0000313" key="1">
    <source>
        <dbReference type="EMBL" id="JAH42802.1"/>
    </source>
</evidence>
<reference evidence="1" key="1">
    <citation type="submission" date="2014-11" db="EMBL/GenBank/DDBJ databases">
        <authorList>
            <person name="Amaro Gonzalez C."/>
        </authorList>
    </citation>
    <scope>NUCLEOTIDE SEQUENCE</scope>
</reference>
<dbReference type="AlphaFoldDB" id="A0A0E9SNJ7"/>
<protein>
    <submittedName>
        <fullName evidence="1">Uncharacterized protein</fullName>
    </submittedName>
</protein>
<organism evidence="1">
    <name type="scientific">Anguilla anguilla</name>
    <name type="common">European freshwater eel</name>
    <name type="synonym">Muraena anguilla</name>
    <dbReference type="NCBI Taxonomy" id="7936"/>
    <lineage>
        <taxon>Eukaryota</taxon>
        <taxon>Metazoa</taxon>
        <taxon>Chordata</taxon>
        <taxon>Craniata</taxon>
        <taxon>Vertebrata</taxon>
        <taxon>Euteleostomi</taxon>
        <taxon>Actinopterygii</taxon>
        <taxon>Neopterygii</taxon>
        <taxon>Teleostei</taxon>
        <taxon>Anguilliformes</taxon>
        <taxon>Anguillidae</taxon>
        <taxon>Anguilla</taxon>
    </lineage>
</organism>
<reference evidence="1" key="2">
    <citation type="journal article" date="2015" name="Fish Shellfish Immunol.">
        <title>Early steps in the European eel (Anguilla anguilla)-Vibrio vulnificus interaction in the gills: Role of the RtxA13 toxin.</title>
        <authorList>
            <person name="Callol A."/>
            <person name="Pajuelo D."/>
            <person name="Ebbesson L."/>
            <person name="Teles M."/>
            <person name="MacKenzie S."/>
            <person name="Amaro C."/>
        </authorList>
    </citation>
    <scope>NUCLEOTIDE SEQUENCE</scope>
</reference>